<reference evidence="1 2" key="1">
    <citation type="submission" date="2019-08" db="EMBL/GenBank/DDBJ databases">
        <title>Whole genome of Aphis craccivora.</title>
        <authorList>
            <person name="Voronova N.V."/>
            <person name="Shulinski R.S."/>
            <person name="Bandarenka Y.V."/>
            <person name="Zhorov D.G."/>
            <person name="Warner D."/>
        </authorList>
    </citation>
    <scope>NUCLEOTIDE SEQUENCE [LARGE SCALE GENOMIC DNA]</scope>
    <source>
        <strain evidence="1">180601</strain>
        <tissue evidence="1">Whole Body</tissue>
    </source>
</reference>
<evidence type="ECO:0000313" key="1">
    <source>
        <dbReference type="EMBL" id="KAF0767680.1"/>
    </source>
</evidence>
<accession>A0A6G0ZAI1</accession>
<dbReference type="AlphaFoldDB" id="A0A6G0ZAI1"/>
<evidence type="ECO:0000313" key="2">
    <source>
        <dbReference type="Proteomes" id="UP000478052"/>
    </source>
</evidence>
<keyword evidence="2" id="KW-1185">Reference proteome</keyword>
<dbReference type="PROSITE" id="PS51257">
    <property type="entry name" value="PROKAR_LIPOPROTEIN"/>
    <property type="match status" value="1"/>
</dbReference>
<dbReference type="Proteomes" id="UP000478052">
    <property type="component" value="Unassembled WGS sequence"/>
</dbReference>
<gene>
    <name evidence="1" type="ORF">FWK35_00011867</name>
</gene>
<name>A0A6G0ZAI1_APHCR</name>
<sequence length="90" mass="9618">MTSRGAEISCLQPPSLQSCLFSCNVNPLLHVHSYDPGVFLHSCWHPPLLTAHSSMSVKKTAANPVLCTELSDSNSTRSAFASEVIMDGAS</sequence>
<proteinExistence type="predicted"/>
<comment type="caution">
    <text evidence="1">The sequence shown here is derived from an EMBL/GenBank/DDBJ whole genome shotgun (WGS) entry which is preliminary data.</text>
</comment>
<dbReference type="EMBL" id="VUJU01000918">
    <property type="protein sequence ID" value="KAF0767680.1"/>
    <property type="molecule type" value="Genomic_DNA"/>
</dbReference>
<protein>
    <submittedName>
        <fullName evidence="1">Uncharacterized protein</fullName>
    </submittedName>
</protein>
<organism evidence="1 2">
    <name type="scientific">Aphis craccivora</name>
    <name type="common">Cowpea aphid</name>
    <dbReference type="NCBI Taxonomy" id="307492"/>
    <lineage>
        <taxon>Eukaryota</taxon>
        <taxon>Metazoa</taxon>
        <taxon>Ecdysozoa</taxon>
        <taxon>Arthropoda</taxon>
        <taxon>Hexapoda</taxon>
        <taxon>Insecta</taxon>
        <taxon>Pterygota</taxon>
        <taxon>Neoptera</taxon>
        <taxon>Paraneoptera</taxon>
        <taxon>Hemiptera</taxon>
        <taxon>Sternorrhyncha</taxon>
        <taxon>Aphidomorpha</taxon>
        <taxon>Aphidoidea</taxon>
        <taxon>Aphididae</taxon>
        <taxon>Aphidini</taxon>
        <taxon>Aphis</taxon>
        <taxon>Aphis</taxon>
    </lineage>
</organism>